<comment type="caution">
    <text evidence="2">The sequence shown here is derived from an EMBL/GenBank/DDBJ whole genome shotgun (WGS) entry which is preliminary data.</text>
</comment>
<protein>
    <submittedName>
        <fullName evidence="2">Uncharacterized protein</fullName>
    </submittedName>
</protein>
<sequence length="157" mass="17860">MQMKIILLIFTVLLPCKTNAQSAKDSSLYSNIKYVNGKYEREIECVFQGIGKNPIDGDTQGIASAIKKEIKEIPKSSVSLVYKEKEYYISIKNKCDTRSIPYGEKIKIRIIYFEKLRQPYDFTYPFAIITKIEVTGKAPQAKPAINPITLPQNSTEL</sequence>
<keyword evidence="1" id="KW-0732">Signal</keyword>
<dbReference type="HOGENOM" id="CLU_1676275_0_0_10"/>
<keyword evidence="3" id="KW-1185">Reference proteome</keyword>
<dbReference type="EMBL" id="ADGI01000036">
    <property type="protein sequence ID" value="EGV32320.1"/>
    <property type="molecule type" value="Genomic_DNA"/>
</dbReference>
<gene>
    <name evidence="2" type="ORF">HMPREF9431_01088</name>
</gene>
<proteinExistence type="predicted"/>
<evidence type="ECO:0000313" key="3">
    <source>
        <dbReference type="Proteomes" id="UP000005141"/>
    </source>
</evidence>
<organism evidence="2 3">
    <name type="scientific">Segatella oulorum F0390</name>
    <dbReference type="NCBI Taxonomy" id="702438"/>
    <lineage>
        <taxon>Bacteria</taxon>
        <taxon>Pseudomonadati</taxon>
        <taxon>Bacteroidota</taxon>
        <taxon>Bacteroidia</taxon>
        <taxon>Bacteroidales</taxon>
        <taxon>Prevotellaceae</taxon>
        <taxon>Segatella</taxon>
    </lineage>
</organism>
<reference evidence="2 3" key="1">
    <citation type="submission" date="2011-07" db="EMBL/GenBank/DDBJ databases">
        <title>The Genome Sequence of Prevotella oulorum F0390.</title>
        <authorList>
            <consortium name="The Broad Institute Genome Sequencing Platform"/>
            <consortium name="The Broad Institute Genome Sequencing Center for Infectious Disease"/>
            <person name="Earl A."/>
            <person name="Ward D."/>
            <person name="Feldgarden M."/>
            <person name="Gevers D."/>
            <person name="Izard J."/>
            <person name="Ganesan A."/>
            <person name="Baranova O.V."/>
            <person name="Blanton J.M."/>
            <person name="Tanner A.C."/>
            <person name="Dewhirst F.E."/>
            <person name="Young S.K."/>
            <person name="Zeng Q."/>
            <person name="Gargeya S."/>
            <person name="Fitzgerald M."/>
            <person name="Haas B."/>
            <person name="Abouelleil A."/>
            <person name="Alvarado L."/>
            <person name="Arachchi H.M."/>
            <person name="Berlin A."/>
            <person name="Brown A."/>
            <person name="Chapman S.B."/>
            <person name="Chen Z."/>
            <person name="Dunbar C."/>
            <person name="Freedman E."/>
            <person name="Gearin G."/>
            <person name="Gellesch M."/>
            <person name="Goldberg J."/>
            <person name="Griggs A."/>
            <person name="Gujja S."/>
            <person name="Heiman D."/>
            <person name="Howarth C."/>
            <person name="Larson L."/>
            <person name="Lui A."/>
            <person name="MacDonald P.J.P."/>
            <person name="Mehta T."/>
            <person name="Montmayeur A."/>
            <person name="Murphy C."/>
            <person name="Neiman D."/>
            <person name="Pearson M."/>
            <person name="Priest M."/>
            <person name="Roberts A."/>
            <person name="Saif S."/>
            <person name="Shea T."/>
            <person name="Shenoy N."/>
            <person name="Sisk P."/>
            <person name="Stolte C."/>
            <person name="Sykes S."/>
            <person name="Wortman J."/>
            <person name="Nusbaum C."/>
            <person name="Birren B."/>
        </authorList>
    </citation>
    <scope>NUCLEOTIDE SEQUENCE [LARGE SCALE GENOMIC DNA]</scope>
    <source>
        <strain evidence="2 3">F0390</strain>
    </source>
</reference>
<accession>G1WB87</accession>
<evidence type="ECO:0000256" key="1">
    <source>
        <dbReference type="SAM" id="SignalP"/>
    </source>
</evidence>
<dbReference type="AlphaFoldDB" id="G1WB87"/>
<name>G1WB87_9BACT</name>
<feature type="chain" id="PRO_5003424889" evidence="1">
    <location>
        <begin position="21"/>
        <end position="157"/>
    </location>
</feature>
<feature type="signal peptide" evidence="1">
    <location>
        <begin position="1"/>
        <end position="20"/>
    </location>
</feature>
<evidence type="ECO:0000313" key="2">
    <source>
        <dbReference type="EMBL" id="EGV32320.1"/>
    </source>
</evidence>
<dbReference type="Proteomes" id="UP000005141">
    <property type="component" value="Unassembled WGS sequence"/>
</dbReference>